<reference evidence="1" key="2">
    <citation type="journal article" date="2024" name="Plant">
        <title>Genomic evolution and insights into agronomic trait innovations of Sesamum species.</title>
        <authorList>
            <person name="Miao H."/>
            <person name="Wang L."/>
            <person name="Qu L."/>
            <person name="Liu H."/>
            <person name="Sun Y."/>
            <person name="Le M."/>
            <person name="Wang Q."/>
            <person name="Wei S."/>
            <person name="Zheng Y."/>
            <person name="Lin W."/>
            <person name="Duan Y."/>
            <person name="Cao H."/>
            <person name="Xiong S."/>
            <person name="Wang X."/>
            <person name="Wei L."/>
            <person name="Li C."/>
            <person name="Ma Q."/>
            <person name="Ju M."/>
            <person name="Zhao R."/>
            <person name="Li G."/>
            <person name="Mu C."/>
            <person name="Tian Q."/>
            <person name="Mei H."/>
            <person name="Zhang T."/>
            <person name="Gao T."/>
            <person name="Zhang H."/>
        </authorList>
    </citation>
    <scope>NUCLEOTIDE SEQUENCE</scope>
    <source>
        <strain evidence="1">G01</strain>
    </source>
</reference>
<name>A0AAW2NVU6_9LAMI</name>
<gene>
    <name evidence="1" type="ORF">Sangu_1031000</name>
</gene>
<dbReference type="PANTHER" id="PTHR11439">
    <property type="entry name" value="GAG-POL-RELATED RETROTRANSPOSON"/>
    <property type="match status" value="1"/>
</dbReference>
<reference evidence="1" key="1">
    <citation type="submission" date="2020-06" db="EMBL/GenBank/DDBJ databases">
        <authorList>
            <person name="Li T."/>
            <person name="Hu X."/>
            <person name="Zhang T."/>
            <person name="Song X."/>
            <person name="Zhang H."/>
            <person name="Dai N."/>
            <person name="Sheng W."/>
            <person name="Hou X."/>
            <person name="Wei L."/>
        </authorList>
    </citation>
    <scope>NUCLEOTIDE SEQUENCE</scope>
    <source>
        <strain evidence="1">G01</strain>
        <tissue evidence="1">Leaf</tissue>
    </source>
</reference>
<dbReference type="EMBL" id="JACGWK010000006">
    <property type="protein sequence ID" value="KAL0348032.1"/>
    <property type="molecule type" value="Genomic_DNA"/>
</dbReference>
<protein>
    <submittedName>
        <fullName evidence="1">Retrovirus-related Pol polyprotein from transposon RE2</fullName>
    </submittedName>
</protein>
<proteinExistence type="predicted"/>
<sequence length="146" mass="16191">MLAAKPAPIPLLPGLKLVLDDGSLLPHPGTYRRLVSRLLYLGFTRPNISFSVQQLSQFLQAPRTSHWDAALHVLRYLKGTPSTGLFFSSTSPIHLNAYSDASWAFCSDSLRSITSYCVFLGSSLISWKTKNMPLSLDLRRRPNTAA</sequence>
<dbReference type="PANTHER" id="PTHR11439:SF465">
    <property type="entry name" value="REVERSE TRANSCRIPTASE TY1_COPIA-TYPE DOMAIN-CONTAINING PROTEIN"/>
    <property type="match status" value="1"/>
</dbReference>
<evidence type="ECO:0000313" key="1">
    <source>
        <dbReference type="EMBL" id="KAL0348032.1"/>
    </source>
</evidence>
<organism evidence="1">
    <name type="scientific">Sesamum angustifolium</name>
    <dbReference type="NCBI Taxonomy" id="2727405"/>
    <lineage>
        <taxon>Eukaryota</taxon>
        <taxon>Viridiplantae</taxon>
        <taxon>Streptophyta</taxon>
        <taxon>Embryophyta</taxon>
        <taxon>Tracheophyta</taxon>
        <taxon>Spermatophyta</taxon>
        <taxon>Magnoliopsida</taxon>
        <taxon>eudicotyledons</taxon>
        <taxon>Gunneridae</taxon>
        <taxon>Pentapetalae</taxon>
        <taxon>asterids</taxon>
        <taxon>lamiids</taxon>
        <taxon>Lamiales</taxon>
        <taxon>Pedaliaceae</taxon>
        <taxon>Sesamum</taxon>
    </lineage>
</organism>
<accession>A0AAW2NVU6</accession>
<dbReference type="AlphaFoldDB" id="A0AAW2NVU6"/>
<comment type="caution">
    <text evidence="1">The sequence shown here is derived from an EMBL/GenBank/DDBJ whole genome shotgun (WGS) entry which is preliminary data.</text>
</comment>